<dbReference type="PANTHER" id="PTHR43649:SF33">
    <property type="entry name" value="POLYGALACTURONAN_RHAMNOGALACTURONAN-BINDING PROTEIN YTCQ"/>
    <property type="match status" value="1"/>
</dbReference>
<evidence type="ECO:0000256" key="6">
    <source>
        <dbReference type="SAM" id="SignalP"/>
    </source>
</evidence>
<feature type="signal peptide" evidence="6">
    <location>
        <begin position="1"/>
        <end position="22"/>
    </location>
</feature>
<dbReference type="PANTHER" id="PTHR43649">
    <property type="entry name" value="ARABINOSE-BINDING PROTEIN-RELATED"/>
    <property type="match status" value="1"/>
</dbReference>
<protein>
    <submittedName>
        <fullName evidence="7">Extracellular solute-binding protein</fullName>
    </submittedName>
</protein>
<dbReference type="InterPro" id="IPR006059">
    <property type="entry name" value="SBP"/>
</dbReference>
<evidence type="ECO:0000256" key="4">
    <source>
        <dbReference type="ARBA" id="ARBA00023139"/>
    </source>
</evidence>
<dbReference type="InterPro" id="IPR050490">
    <property type="entry name" value="Bact_solute-bd_prot1"/>
</dbReference>
<dbReference type="PROSITE" id="PS51257">
    <property type="entry name" value="PROKAR_LIPOPROTEIN"/>
    <property type="match status" value="1"/>
</dbReference>
<gene>
    <name evidence="7" type="ORF">GCM10022288_04060</name>
</gene>
<feature type="chain" id="PRO_5045077656" evidence="6">
    <location>
        <begin position="23"/>
        <end position="426"/>
    </location>
</feature>
<accession>A0ABP8AHA4</accession>
<dbReference type="Proteomes" id="UP001500213">
    <property type="component" value="Unassembled WGS sequence"/>
</dbReference>
<dbReference type="Gene3D" id="3.40.190.10">
    <property type="entry name" value="Periplasmic binding protein-like II"/>
    <property type="match status" value="1"/>
</dbReference>
<evidence type="ECO:0000256" key="1">
    <source>
        <dbReference type="ARBA" id="ARBA00022475"/>
    </source>
</evidence>
<keyword evidence="8" id="KW-1185">Reference proteome</keyword>
<evidence type="ECO:0000256" key="3">
    <source>
        <dbReference type="ARBA" id="ARBA00023136"/>
    </source>
</evidence>
<keyword evidence="4" id="KW-0564">Palmitate</keyword>
<evidence type="ECO:0000313" key="8">
    <source>
        <dbReference type="Proteomes" id="UP001500213"/>
    </source>
</evidence>
<name>A0ABP8AHA4_9MICO</name>
<dbReference type="SUPFAM" id="SSF53850">
    <property type="entry name" value="Periplasmic binding protein-like II"/>
    <property type="match status" value="1"/>
</dbReference>
<evidence type="ECO:0000256" key="2">
    <source>
        <dbReference type="ARBA" id="ARBA00022729"/>
    </source>
</evidence>
<organism evidence="7 8">
    <name type="scientific">Gryllotalpicola kribbensis</name>
    <dbReference type="NCBI Taxonomy" id="993084"/>
    <lineage>
        <taxon>Bacteria</taxon>
        <taxon>Bacillati</taxon>
        <taxon>Actinomycetota</taxon>
        <taxon>Actinomycetes</taxon>
        <taxon>Micrococcales</taxon>
        <taxon>Microbacteriaceae</taxon>
        <taxon>Gryllotalpicola</taxon>
    </lineage>
</organism>
<dbReference type="Pfam" id="PF01547">
    <property type="entry name" value="SBP_bac_1"/>
    <property type="match status" value="1"/>
</dbReference>
<proteinExistence type="predicted"/>
<sequence length="426" mass="45751">MRRTRLIAAAALAGVAALGITACSSGGSGSGSSQSDSGKITGNITLQTWSLTPTYTDYLNGVISAFEKKHPGAKVKLLDQPGDGYSDKVLSQASTNSLPDVVNLPPDFALPLAQQGYLEDLSTHTDLDKTYVKSAVDAYHFNGVDGYYGFPWYLGTDLDYWNKKQLDGCGLDSSNPPKTTDELFAQAKTMHDNCPDTYLMSRMPGIGDFTVEGIKVLNKDGTKFVFDTKKAEALVDTYANAYKSGYMPPTVLNGDYLGNSTLFTQGKVAWTTGGSTSYNDFVKNNPSLKDNVAVTAALSVPPVYVQGLSVAKDSKHLATAIAFAEFLTDATNQNAFGHAANVFPSTLASANDPYYSKDDGTVSGKARVIGYAELKKSKVLQPYVVNSAMSDYFNQQLALAIKGQISSHEALSKAEDKMNQLLEQQQ</sequence>
<keyword evidence="3" id="KW-0472">Membrane</keyword>
<keyword evidence="1" id="KW-1003">Cell membrane</keyword>
<dbReference type="CDD" id="cd13585">
    <property type="entry name" value="PBP2_TMBP_like"/>
    <property type="match status" value="1"/>
</dbReference>
<comment type="caution">
    <text evidence="7">The sequence shown here is derived from an EMBL/GenBank/DDBJ whole genome shotgun (WGS) entry which is preliminary data.</text>
</comment>
<dbReference type="EMBL" id="BAABBX010000002">
    <property type="protein sequence ID" value="GAA4183967.1"/>
    <property type="molecule type" value="Genomic_DNA"/>
</dbReference>
<evidence type="ECO:0000256" key="5">
    <source>
        <dbReference type="ARBA" id="ARBA00023288"/>
    </source>
</evidence>
<keyword evidence="2 6" id="KW-0732">Signal</keyword>
<dbReference type="RefSeq" id="WP_344773273.1">
    <property type="nucleotide sequence ID" value="NZ_BAABBX010000002.1"/>
</dbReference>
<reference evidence="8" key="1">
    <citation type="journal article" date="2019" name="Int. J. Syst. Evol. Microbiol.">
        <title>The Global Catalogue of Microorganisms (GCM) 10K type strain sequencing project: providing services to taxonomists for standard genome sequencing and annotation.</title>
        <authorList>
            <consortium name="The Broad Institute Genomics Platform"/>
            <consortium name="The Broad Institute Genome Sequencing Center for Infectious Disease"/>
            <person name="Wu L."/>
            <person name="Ma J."/>
        </authorList>
    </citation>
    <scope>NUCLEOTIDE SEQUENCE [LARGE SCALE GENOMIC DNA]</scope>
    <source>
        <strain evidence="8">JCM 17593</strain>
    </source>
</reference>
<keyword evidence="5" id="KW-0449">Lipoprotein</keyword>
<evidence type="ECO:0000313" key="7">
    <source>
        <dbReference type="EMBL" id="GAA4183967.1"/>
    </source>
</evidence>